<dbReference type="Proteomes" id="UP000028059">
    <property type="component" value="Unassembled WGS sequence"/>
</dbReference>
<evidence type="ECO:0000313" key="3">
    <source>
        <dbReference type="EMBL" id="KEQ56893.1"/>
    </source>
</evidence>
<dbReference type="GO" id="GO:0004565">
    <property type="term" value="F:beta-galactosidase activity"/>
    <property type="evidence" value="ECO:0007669"/>
    <property type="project" value="UniProtKB-EC"/>
</dbReference>
<evidence type="ECO:0000259" key="2">
    <source>
        <dbReference type="PROSITE" id="PS51898"/>
    </source>
</evidence>
<dbReference type="PANTHER" id="PTHR30349">
    <property type="entry name" value="PHAGE INTEGRASE-RELATED"/>
    <property type="match status" value="1"/>
</dbReference>
<dbReference type="GO" id="GO:0015074">
    <property type="term" value="P:DNA integration"/>
    <property type="evidence" value="ECO:0007669"/>
    <property type="project" value="InterPro"/>
</dbReference>
<dbReference type="GO" id="GO:0006310">
    <property type="term" value="P:DNA recombination"/>
    <property type="evidence" value="ECO:0007669"/>
    <property type="project" value="UniProtKB-KW"/>
</dbReference>
<dbReference type="SUPFAM" id="SSF56349">
    <property type="entry name" value="DNA breaking-rejoining enzymes"/>
    <property type="match status" value="1"/>
</dbReference>
<dbReference type="AlphaFoldDB" id="A0A081RNX0"/>
<evidence type="ECO:0000256" key="1">
    <source>
        <dbReference type="ARBA" id="ARBA00023172"/>
    </source>
</evidence>
<comment type="caution">
    <text evidence="3">The sequence shown here is derived from an EMBL/GenBank/DDBJ whole genome shotgun (WGS) entry which is preliminary data.</text>
</comment>
<dbReference type="InterPro" id="IPR013762">
    <property type="entry name" value="Integrase-like_cat_sf"/>
</dbReference>
<dbReference type="Pfam" id="PF00589">
    <property type="entry name" value="Phage_integrase"/>
    <property type="match status" value="1"/>
</dbReference>
<organism evidence="3 4">
    <name type="scientific">Marine Group I thaumarchaeote SCGC AAA799-N04</name>
    <dbReference type="NCBI Taxonomy" id="1502293"/>
    <lineage>
        <taxon>Archaea</taxon>
        <taxon>Nitrososphaerota</taxon>
        <taxon>Marine Group I</taxon>
    </lineage>
</organism>
<dbReference type="PANTHER" id="PTHR30349:SF87">
    <property type="entry name" value="TRANSPOSASE A"/>
    <property type="match status" value="1"/>
</dbReference>
<dbReference type="PROSITE" id="PS51898">
    <property type="entry name" value="TYR_RECOMBINASE"/>
    <property type="match status" value="1"/>
</dbReference>
<dbReference type="InterPro" id="IPR002104">
    <property type="entry name" value="Integrase_catalytic"/>
</dbReference>
<dbReference type="InterPro" id="IPR011010">
    <property type="entry name" value="DNA_brk_join_enz"/>
</dbReference>
<name>A0A081RNX0_9ARCH</name>
<sequence length="422" mass="48783">MNEKNSDDIYLSKKKVERYRKSLLKYKNGQIAVKFLDALALQNASYIRMRDYGYTSMRLLSRKDDTLIETWTKEEIKQIVSQIVQEDLSNTTKRDQLRGLKRLVHFAKTGDLIVKGKNNAEYCDEVAWITPGQFRDRFEKISSNDLVTNDEFMAMLNGVRKTSHHIKRDIALLYVLYEASHRPAELMNMTVGDVVIKDKWCVISTYGKTGPKQLTVVPSFRPLLEWLSEHPENDNPTAYLWFENNKTRRVSYSQLLRIVRESAKAGGVKKHVWPYLLRHTSLTNVEKAFGSKITDIHGNWVHSSNMRSRYVHLANSDQDKAIRKRYGLLTEKDDIDSGFLNPVACPRCMEDNSSDKKRCAKCGFILDNEIAQKIVAKENAKTKGLQRKVTKKVDNLESLFAKQQELIAQQQQIINSLMKEKK</sequence>
<dbReference type="EC" id="3.2.1.23" evidence="3"/>
<keyword evidence="3" id="KW-0326">Glycosidase</keyword>
<evidence type="ECO:0000313" key="4">
    <source>
        <dbReference type="Proteomes" id="UP000028059"/>
    </source>
</evidence>
<proteinExistence type="predicted"/>
<feature type="domain" description="Tyr recombinase" evidence="2">
    <location>
        <begin position="142"/>
        <end position="323"/>
    </location>
</feature>
<keyword evidence="1" id="KW-0233">DNA recombination</keyword>
<protein>
    <submittedName>
        <fullName evidence="3">Tyrosine recombinase XerC protein</fullName>
        <ecNumber evidence="3">3.2.1.23</ecNumber>
    </submittedName>
</protein>
<dbReference type="GO" id="GO:0003677">
    <property type="term" value="F:DNA binding"/>
    <property type="evidence" value="ECO:0007669"/>
    <property type="project" value="InterPro"/>
</dbReference>
<keyword evidence="4" id="KW-1185">Reference proteome</keyword>
<accession>A0A081RNX0</accession>
<dbReference type="EMBL" id="JOKN01000007">
    <property type="protein sequence ID" value="KEQ56893.1"/>
    <property type="molecule type" value="Genomic_DNA"/>
</dbReference>
<dbReference type="Gene3D" id="1.10.443.10">
    <property type="entry name" value="Intergrase catalytic core"/>
    <property type="match status" value="1"/>
</dbReference>
<keyword evidence="3" id="KW-0378">Hydrolase</keyword>
<dbReference type="InterPro" id="IPR050090">
    <property type="entry name" value="Tyrosine_recombinase_XerCD"/>
</dbReference>
<reference evidence="3 4" key="1">
    <citation type="submission" date="2014-06" db="EMBL/GenBank/DDBJ databases">
        <authorList>
            <person name="Ngugi D.K."/>
            <person name="Blom J."/>
            <person name="Alam I."/>
            <person name="Rashid M."/>
            <person name="Ba Alawi W."/>
            <person name="Zhang G."/>
            <person name="Hikmawan T."/>
            <person name="Guan Y."/>
            <person name="Antunes A."/>
            <person name="Siam R."/>
            <person name="ElDorry H."/>
            <person name="Bajic V."/>
            <person name="Stingl U."/>
        </authorList>
    </citation>
    <scope>NUCLEOTIDE SEQUENCE [LARGE SCALE GENOMIC DNA]</scope>
    <source>
        <strain evidence="3">SCGC AAA799-N04</strain>
    </source>
</reference>
<gene>
    <name evidence="3" type="primary">xerC</name>
    <name evidence="3" type="ORF">AAA799N04_00563</name>
</gene>